<feature type="region of interest" description="Disordered" evidence="1">
    <location>
        <begin position="20"/>
        <end position="61"/>
    </location>
</feature>
<evidence type="ECO:0000313" key="2">
    <source>
        <dbReference type="EMBL" id="TGO84426.1"/>
    </source>
</evidence>
<comment type="caution">
    <text evidence="2">The sequence shown here is derived from an EMBL/GenBank/DDBJ whole genome shotgun (WGS) entry which is preliminary data.</text>
</comment>
<feature type="compositionally biased region" description="Basic and acidic residues" evidence="1">
    <location>
        <begin position="52"/>
        <end position="61"/>
    </location>
</feature>
<dbReference type="Proteomes" id="UP000297280">
    <property type="component" value="Unassembled WGS sequence"/>
</dbReference>
<keyword evidence="3" id="KW-1185">Reference proteome</keyword>
<sequence>MASINASLGTGARRCIGSRQYISTGRSPRQHGTNVFRLTRSIAAAEKKKKIHDRDDSEHRR</sequence>
<feature type="compositionally biased region" description="Polar residues" evidence="1">
    <location>
        <begin position="20"/>
        <end position="33"/>
    </location>
</feature>
<protein>
    <submittedName>
        <fullName evidence="2">Uncharacterized protein</fullName>
    </submittedName>
</protein>
<organism evidence="2 3">
    <name type="scientific">Botrytis porri</name>
    <dbReference type="NCBI Taxonomy" id="87229"/>
    <lineage>
        <taxon>Eukaryota</taxon>
        <taxon>Fungi</taxon>
        <taxon>Dikarya</taxon>
        <taxon>Ascomycota</taxon>
        <taxon>Pezizomycotina</taxon>
        <taxon>Leotiomycetes</taxon>
        <taxon>Helotiales</taxon>
        <taxon>Sclerotiniaceae</taxon>
        <taxon>Botrytis</taxon>
    </lineage>
</organism>
<accession>A0A4Z1KGC2</accession>
<reference evidence="2 3" key="1">
    <citation type="submission" date="2017-12" db="EMBL/GenBank/DDBJ databases">
        <title>Comparative genomics of Botrytis spp.</title>
        <authorList>
            <person name="Valero-Jimenez C.A."/>
            <person name="Tapia P."/>
            <person name="Veloso J."/>
            <person name="Silva-Moreno E."/>
            <person name="Staats M."/>
            <person name="Valdes J.H."/>
            <person name="Van Kan J.A.L."/>
        </authorList>
    </citation>
    <scope>NUCLEOTIDE SEQUENCE [LARGE SCALE GENOMIC DNA]</scope>
    <source>
        <strain evidence="2 3">MUCL3349</strain>
    </source>
</reference>
<proteinExistence type="predicted"/>
<name>A0A4Z1KGC2_9HELO</name>
<dbReference type="AlphaFoldDB" id="A0A4Z1KGC2"/>
<evidence type="ECO:0000313" key="3">
    <source>
        <dbReference type="Proteomes" id="UP000297280"/>
    </source>
</evidence>
<gene>
    <name evidence="2" type="ORF">BPOR_0506g00080</name>
</gene>
<evidence type="ECO:0000256" key="1">
    <source>
        <dbReference type="SAM" id="MobiDB-lite"/>
    </source>
</evidence>
<dbReference type="EMBL" id="PQXO01000505">
    <property type="protein sequence ID" value="TGO84426.1"/>
    <property type="molecule type" value="Genomic_DNA"/>
</dbReference>